<feature type="domain" description="Gfo/Idh/MocA-like oxidoreductase N-terminal" evidence="1">
    <location>
        <begin position="4"/>
        <end position="113"/>
    </location>
</feature>
<reference evidence="2 3" key="2">
    <citation type="submission" date="2024-08" db="EMBL/GenBank/DDBJ databases">
        <title>Phylogenomic analyses of a clade within the roseobacter group suggest taxonomic reassignments of species of the genera Aestuariivita, Citreicella, Loktanella, Nautella, Pelagibaca, Ruegeria, Thalassobius, Thiobacimonas and Tropicibacter, and the proposal o.</title>
        <authorList>
            <person name="Jeon C.O."/>
        </authorList>
    </citation>
    <scope>NUCLEOTIDE SEQUENCE [LARGE SCALE GENOMIC DNA]</scope>
    <source>
        <strain evidence="2 3">SS1-5</strain>
    </source>
</reference>
<keyword evidence="3" id="KW-1185">Reference proteome</keyword>
<gene>
    <name evidence="2" type="ORF">AABB31_03285</name>
</gene>
<evidence type="ECO:0000313" key="2">
    <source>
        <dbReference type="EMBL" id="WZU67982.1"/>
    </source>
</evidence>
<dbReference type="InterPro" id="IPR000683">
    <property type="entry name" value="Gfo/Idh/MocA-like_OxRdtase_N"/>
</dbReference>
<evidence type="ECO:0000259" key="1">
    <source>
        <dbReference type="Pfam" id="PF01408"/>
    </source>
</evidence>
<name>A0AAN0NJ35_9RHOB</name>
<dbReference type="Pfam" id="PF01408">
    <property type="entry name" value="GFO_IDH_MocA"/>
    <property type="match status" value="1"/>
</dbReference>
<dbReference type="InterPro" id="IPR050463">
    <property type="entry name" value="Gfo/Idh/MocA_oxidrdct_glycsds"/>
</dbReference>
<dbReference type="InterPro" id="IPR036291">
    <property type="entry name" value="NAD(P)-bd_dom_sf"/>
</dbReference>
<proteinExistence type="predicted"/>
<dbReference type="Gene3D" id="3.40.50.720">
    <property type="entry name" value="NAD(P)-binding Rossmann-like Domain"/>
    <property type="match status" value="1"/>
</dbReference>
<dbReference type="KEGG" id="yrh:AABB31_03285"/>
<protein>
    <submittedName>
        <fullName evidence="2">Gfo/Idh/MocA family protein</fullName>
    </submittedName>
</protein>
<accession>A0AAN0NJ35</accession>
<dbReference type="PANTHER" id="PTHR43818:SF7">
    <property type="entry name" value="DEHYDROGENASE"/>
    <property type="match status" value="1"/>
</dbReference>
<evidence type="ECO:0000313" key="3">
    <source>
        <dbReference type="Proteomes" id="UP001470809"/>
    </source>
</evidence>
<organism evidence="2 3">
    <name type="scientific">Yoonia rhodophyticola</name>
    <dbReference type="NCBI Taxonomy" id="3137370"/>
    <lineage>
        <taxon>Bacteria</taxon>
        <taxon>Pseudomonadati</taxon>
        <taxon>Pseudomonadota</taxon>
        <taxon>Alphaproteobacteria</taxon>
        <taxon>Rhodobacterales</taxon>
        <taxon>Paracoccaceae</taxon>
        <taxon>Yoonia</taxon>
    </lineage>
</organism>
<dbReference type="Gene3D" id="3.30.360.10">
    <property type="entry name" value="Dihydrodipicolinate Reductase, domain 2"/>
    <property type="match status" value="1"/>
</dbReference>
<dbReference type="SUPFAM" id="SSF51735">
    <property type="entry name" value="NAD(P)-binding Rossmann-fold domains"/>
    <property type="match status" value="1"/>
</dbReference>
<dbReference type="RefSeq" id="WP_342077276.1">
    <property type="nucleotide sequence ID" value="NZ_CP151767.2"/>
</dbReference>
<dbReference type="Proteomes" id="UP001470809">
    <property type="component" value="Chromosome"/>
</dbReference>
<dbReference type="PANTHER" id="PTHR43818">
    <property type="entry name" value="BCDNA.GH03377"/>
    <property type="match status" value="1"/>
</dbReference>
<reference evidence="3" key="1">
    <citation type="submission" date="2024-04" db="EMBL/GenBank/DDBJ databases">
        <title>Phylogenomic analyses of a clade within the roseobacter group suggest taxonomic reassignments of species of the genera Aestuariivita, Citreicella, Loktanella, Nautella, Pelagibaca, Ruegeria, Thalassobius, Thiobacimonas and Tropicibacter, and the proposal o.</title>
        <authorList>
            <person name="Jeon C.O."/>
        </authorList>
    </citation>
    <scope>NUCLEOTIDE SEQUENCE [LARGE SCALE GENOMIC DNA]</scope>
    <source>
        <strain evidence="3">SS1-5</strain>
    </source>
</reference>
<sequence>MATNIALVGIGKIAVDQHVPAINGSDDWHLAATVSRSGTVEGVQAYTDFDQMLADRADIPVVSLCLPPVPRFDYAQRAIAAGRHVMLEKPPGATLAEVHTLAELAADAGVSLFATWHSRMAAGVPHAKAWLADKDIKAAHITWKEDVRRWHPGQDWVFAPGGMGVFDPGSNALSIMTEILPMRVHLTKSVLEFPANSDTPIAAQLTWTGGVTGDFDWRQEGPQSWDITVQTDAGDLTLHDGGGRLVIDGSAVDVGPNREYPALYDRMAGLIKTNASDVDLSPMHHVADALTLGQRVMVDPFHL</sequence>
<dbReference type="AlphaFoldDB" id="A0AAN0NJ35"/>
<dbReference type="EMBL" id="CP151767">
    <property type="protein sequence ID" value="WZU67982.1"/>
    <property type="molecule type" value="Genomic_DNA"/>
</dbReference>
<dbReference type="GO" id="GO:0000166">
    <property type="term" value="F:nucleotide binding"/>
    <property type="evidence" value="ECO:0007669"/>
    <property type="project" value="InterPro"/>
</dbReference>